<name>A0A815K7T0_9BILA</name>
<dbReference type="Proteomes" id="UP000663877">
    <property type="component" value="Unassembled WGS sequence"/>
</dbReference>
<dbReference type="InterPro" id="IPR032675">
    <property type="entry name" value="LRR_dom_sf"/>
</dbReference>
<dbReference type="AlphaFoldDB" id="A0A815K7T0"/>
<dbReference type="EMBL" id="CAJNOI010001192">
    <property type="protein sequence ID" value="CAF1391945.1"/>
    <property type="molecule type" value="Genomic_DNA"/>
</dbReference>
<dbReference type="OrthoDB" id="9990562at2759"/>
<dbReference type="Proteomes" id="UP000663832">
    <property type="component" value="Unassembled WGS sequence"/>
</dbReference>
<organism evidence="1 4">
    <name type="scientific">Adineta steineri</name>
    <dbReference type="NCBI Taxonomy" id="433720"/>
    <lineage>
        <taxon>Eukaryota</taxon>
        <taxon>Metazoa</taxon>
        <taxon>Spiralia</taxon>
        <taxon>Gnathifera</taxon>
        <taxon>Rotifera</taxon>
        <taxon>Eurotatoria</taxon>
        <taxon>Bdelloidea</taxon>
        <taxon>Adinetida</taxon>
        <taxon>Adinetidae</taxon>
        <taxon>Adineta</taxon>
    </lineage>
</organism>
<gene>
    <name evidence="1" type="ORF">BJG266_LOCUS37165</name>
    <name evidence="2" type="ORF">QVE165_LOCUS54096</name>
</gene>
<sequence length="550" mass="65432">MKFELLPNEILLDYFGYFNALDLFYAYDGLNYRLNKLIRILPLHLNFQYANKSKFGEFCRTMSLNEELRSQIYSLHLSNQETDFQIEAFLSFFSLDQFTNLRSLSITEINSTDSTKIKLMLSSISKLQTLSIISSDFPFNTINETLLIKNLTISYCFLNELYQLLQHMSVLKYLNIQCLNDDGYSYDTNRLNNTPCAIHLKELIIGDLQCTFMNFKIFVKQIPNLQILTIFTRKNRDMFKANLWEHLIRSSLPHLITFNFNFGYIYDCIYGCIYGCIYKRYLYKYMFDGFQTNFWQEQYNCFTEYINDKQSIFVYTLPYISNTFELTPNTTRYYNTMINKTNESDDEIIIKKRKQSSNDQQVNEKGYQYINNEYKQIISLLDIQSITDIKLKKRKRIESNNYNKIDIFKNATDLTLHLDILTKQCSYYFSNITSLRLVPSIILGQRMLTNQHIQIVKTIVNLFNLKHLNIERLYGIENSLVLLEIFKQSPKLSSITFIPKAIIRLFNDDELCKYLNKMIKKIILTDYFEYYANNSEKIKQFCQIFSNIEY</sequence>
<proteinExistence type="predicted"/>
<dbReference type="EMBL" id="CAJNOM010001524">
    <property type="protein sequence ID" value="CAF1611395.1"/>
    <property type="molecule type" value="Genomic_DNA"/>
</dbReference>
<evidence type="ECO:0000313" key="2">
    <source>
        <dbReference type="EMBL" id="CAF1611395.1"/>
    </source>
</evidence>
<evidence type="ECO:0000313" key="3">
    <source>
        <dbReference type="Proteomes" id="UP000663832"/>
    </source>
</evidence>
<accession>A0A815K7T0</accession>
<protein>
    <recommendedName>
        <fullName evidence="5">F-box domain-containing protein</fullName>
    </recommendedName>
</protein>
<comment type="caution">
    <text evidence="1">The sequence shown here is derived from an EMBL/GenBank/DDBJ whole genome shotgun (WGS) entry which is preliminary data.</text>
</comment>
<feature type="non-terminal residue" evidence="1">
    <location>
        <position position="550"/>
    </location>
</feature>
<evidence type="ECO:0008006" key="5">
    <source>
        <dbReference type="Google" id="ProtNLM"/>
    </source>
</evidence>
<reference evidence="1" key="1">
    <citation type="submission" date="2021-02" db="EMBL/GenBank/DDBJ databases">
        <authorList>
            <person name="Nowell W R."/>
        </authorList>
    </citation>
    <scope>NUCLEOTIDE SEQUENCE</scope>
</reference>
<keyword evidence="3" id="KW-1185">Reference proteome</keyword>
<evidence type="ECO:0000313" key="4">
    <source>
        <dbReference type="Proteomes" id="UP000663877"/>
    </source>
</evidence>
<evidence type="ECO:0000313" key="1">
    <source>
        <dbReference type="EMBL" id="CAF1391945.1"/>
    </source>
</evidence>
<dbReference type="Gene3D" id="3.80.10.10">
    <property type="entry name" value="Ribonuclease Inhibitor"/>
    <property type="match status" value="1"/>
</dbReference>
<dbReference type="SUPFAM" id="SSF52047">
    <property type="entry name" value="RNI-like"/>
    <property type="match status" value="1"/>
</dbReference>